<sequence length="71" mass="8505">NIWRISWKNSLQQIYQKTCPFACRRRRAGLREYVGLLLFFFLKFVIIYGVFCFLMFPSDSPSSVYEEVLPD</sequence>
<dbReference type="EMBL" id="HADY01006984">
    <property type="protein sequence ID" value="SBP45469.1"/>
    <property type="molecule type" value="Transcribed_RNA"/>
</dbReference>
<accession>A0A1A7ZRS7</accession>
<evidence type="ECO:0000313" key="2">
    <source>
        <dbReference type="EMBL" id="SBP45469.1"/>
    </source>
</evidence>
<dbReference type="AlphaFoldDB" id="A0A1A7ZRS7"/>
<feature type="non-terminal residue" evidence="2">
    <location>
        <position position="1"/>
    </location>
</feature>
<proteinExistence type="predicted"/>
<keyword evidence="1" id="KW-0472">Membrane</keyword>
<reference evidence="2" key="1">
    <citation type="submission" date="2016-05" db="EMBL/GenBank/DDBJ databases">
        <authorList>
            <person name="Lavstsen T."/>
            <person name="Jespersen J.S."/>
        </authorList>
    </citation>
    <scope>NUCLEOTIDE SEQUENCE</scope>
    <source>
        <tissue evidence="2">Brain</tissue>
    </source>
</reference>
<organism evidence="2">
    <name type="scientific">Nothobranchius furzeri</name>
    <name type="common">Turquoise killifish</name>
    <dbReference type="NCBI Taxonomy" id="105023"/>
    <lineage>
        <taxon>Eukaryota</taxon>
        <taxon>Metazoa</taxon>
        <taxon>Chordata</taxon>
        <taxon>Craniata</taxon>
        <taxon>Vertebrata</taxon>
        <taxon>Euteleostomi</taxon>
        <taxon>Actinopterygii</taxon>
        <taxon>Neopterygii</taxon>
        <taxon>Teleostei</taxon>
        <taxon>Neoteleostei</taxon>
        <taxon>Acanthomorphata</taxon>
        <taxon>Ovalentaria</taxon>
        <taxon>Atherinomorphae</taxon>
        <taxon>Cyprinodontiformes</taxon>
        <taxon>Nothobranchiidae</taxon>
        <taxon>Nothobranchius</taxon>
    </lineage>
</organism>
<keyword evidence="1" id="KW-0812">Transmembrane</keyword>
<gene>
    <name evidence="2" type="primary">SH2D1B</name>
</gene>
<evidence type="ECO:0000256" key="1">
    <source>
        <dbReference type="SAM" id="Phobius"/>
    </source>
</evidence>
<keyword evidence="1" id="KW-1133">Transmembrane helix</keyword>
<feature type="transmembrane region" description="Helical" evidence="1">
    <location>
        <begin position="34"/>
        <end position="56"/>
    </location>
</feature>
<name>A0A1A7ZRS7_NOTFU</name>
<protein>
    <submittedName>
        <fullName evidence="2">SH2 domain containing 1B</fullName>
    </submittedName>
</protein>
<reference evidence="2" key="2">
    <citation type="submission" date="2016-06" db="EMBL/GenBank/DDBJ databases">
        <title>The genome of a short-lived fish provides insights into sex chromosome evolution and the genetic control of aging.</title>
        <authorList>
            <person name="Reichwald K."/>
            <person name="Felder M."/>
            <person name="Petzold A."/>
            <person name="Koch P."/>
            <person name="Groth M."/>
            <person name="Platzer M."/>
        </authorList>
    </citation>
    <scope>NUCLEOTIDE SEQUENCE</scope>
    <source>
        <tissue evidence="2">Brain</tissue>
    </source>
</reference>